<keyword evidence="1" id="KW-0732">Signal</keyword>
<comment type="caution">
    <text evidence="2">The sequence shown here is derived from an EMBL/GenBank/DDBJ whole genome shotgun (WGS) entry which is preliminary data.</text>
</comment>
<keyword evidence="3" id="KW-1185">Reference proteome</keyword>
<sequence>MRHIRTLVAATSVALALVGVSACSAAKQVAAGAAAPLVSVADAMSLTTKATQQFSSAHVSMTEHISAKGKSMALTGSGALSWKPLAMDMTMNSSQFSQLGTDSVHMLMSGTTMYMNVGDTGAAQLGGKHWMKMDFTELGAAGKAMAEQMDKSSGNDPSTQIKLFTSSGDIHRVGTATVDGVQTTHYAGTVELAKLANSQDANIRSVLAQDTQLGLTSINVDLWVDGQNRPVRVHQTTSPGAAVGFDIQVDYADFSTSPVTVTPPSASDTVDFAQLVKGLNA</sequence>
<accession>A0A931B3G1</accession>
<evidence type="ECO:0000313" key="2">
    <source>
        <dbReference type="EMBL" id="MBF9067947.1"/>
    </source>
</evidence>
<organism evidence="2 3">
    <name type="scientific">Streptacidiphilus fuscans</name>
    <dbReference type="NCBI Taxonomy" id="2789292"/>
    <lineage>
        <taxon>Bacteria</taxon>
        <taxon>Bacillati</taxon>
        <taxon>Actinomycetota</taxon>
        <taxon>Actinomycetes</taxon>
        <taxon>Kitasatosporales</taxon>
        <taxon>Streptomycetaceae</taxon>
        <taxon>Streptacidiphilus</taxon>
    </lineage>
</organism>
<evidence type="ECO:0000256" key="1">
    <source>
        <dbReference type="SAM" id="SignalP"/>
    </source>
</evidence>
<dbReference type="EMBL" id="JADPRT010000003">
    <property type="protein sequence ID" value="MBF9067947.1"/>
    <property type="molecule type" value="Genomic_DNA"/>
</dbReference>
<evidence type="ECO:0008006" key="4">
    <source>
        <dbReference type="Google" id="ProtNLM"/>
    </source>
</evidence>
<reference evidence="2" key="1">
    <citation type="submission" date="2020-11" db="EMBL/GenBank/DDBJ databases">
        <title>Isolation and identification of active actinomycetes.</title>
        <authorList>
            <person name="Yu B."/>
        </authorList>
    </citation>
    <scope>NUCLEOTIDE SEQUENCE</scope>
    <source>
        <strain evidence="2">NEAU-YB345</strain>
    </source>
</reference>
<dbReference type="InterPro" id="IPR029046">
    <property type="entry name" value="LolA/LolB/LppX"/>
</dbReference>
<dbReference type="SUPFAM" id="SSF89392">
    <property type="entry name" value="Prokaryotic lipoproteins and lipoprotein localization factors"/>
    <property type="match status" value="1"/>
</dbReference>
<name>A0A931B3G1_9ACTN</name>
<dbReference type="PROSITE" id="PS51257">
    <property type="entry name" value="PROKAR_LIPOPROTEIN"/>
    <property type="match status" value="1"/>
</dbReference>
<evidence type="ECO:0000313" key="3">
    <source>
        <dbReference type="Proteomes" id="UP000657385"/>
    </source>
</evidence>
<feature type="chain" id="PRO_5037274757" description="LppX_LprAFG lipoprotein" evidence="1">
    <location>
        <begin position="26"/>
        <end position="281"/>
    </location>
</feature>
<dbReference type="Proteomes" id="UP000657385">
    <property type="component" value="Unassembled WGS sequence"/>
</dbReference>
<proteinExistence type="predicted"/>
<protein>
    <recommendedName>
        <fullName evidence="4">LppX_LprAFG lipoprotein</fullName>
    </recommendedName>
</protein>
<dbReference type="RefSeq" id="WP_196193134.1">
    <property type="nucleotide sequence ID" value="NZ_JADPRT010000003.1"/>
</dbReference>
<dbReference type="AlphaFoldDB" id="A0A931B3G1"/>
<dbReference type="Gene3D" id="2.50.20.20">
    <property type="match status" value="1"/>
</dbReference>
<feature type="signal peptide" evidence="1">
    <location>
        <begin position="1"/>
        <end position="25"/>
    </location>
</feature>
<gene>
    <name evidence="2" type="ORF">I2501_07820</name>
</gene>